<evidence type="ECO:0000256" key="5">
    <source>
        <dbReference type="ARBA" id="ARBA00023136"/>
    </source>
</evidence>
<keyword evidence="4 6" id="KW-1133">Transmembrane helix</keyword>
<keyword evidence="3 6" id="KW-0812">Transmembrane</keyword>
<feature type="transmembrane region" description="Helical" evidence="6">
    <location>
        <begin position="461"/>
        <end position="480"/>
    </location>
</feature>
<feature type="domain" description="DUF4131" evidence="8">
    <location>
        <begin position="33"/>
        <end position="178"/>
    </location>
</feature>
<reference evidence="9 10" key="1">
    <citation type="journal article" date="2016" name="Nat. Commun.">
        <title>Thousands of microbial genomes shed light on interconnected biogeochemical processes in an aquifer system.</title>
        <authorList>
            <person name="Anantharaman K."/>
            <person name="Brown C.T."/>
            <person name="Hug L.A."/>
            <person name="Sharon I."/>
            <person name="Castelle C.J."/>
            <person name="Probst A.J."/>
            <person name="Thomas B.C."/>
            <person name="Singh A."/>
            <person name="Wilkins M.J."/>
            <person name="Karaoz U."/>
            <person name="Brodie E.L."/>
            <person name="Williams K.H."/>
            <person name="Hubbard S.S."/>
            <person name="Banfield J.F."/>
        </authorList>
    </citation>
    <scope>NUCLEOTIDE SEQUENCE [LARGE SCALE GENOMIC DNA]</scope>
</reference>
<dbReference type="InterPro" id="IPR025405">
    <property type="entry name" value="DUF4131"/>
</dbReference>
<protein>
    <recommendedName>
        <fullName evidence="11">ComEC/Rec2-related protein domain-containing protein</fullName>
    </recommendedName>
</protein>
<feature type="domain" description="ComEC/Rec2-related protein" evidence="7">
    <location>
        <begin position="219"/>
        <end position="481"/>
    </location>
</feature>
<dbReference type="GO" id="GO:0005886">
    <property type="term" value="C:plasma membrane"/>
    <property type="evidence" value="ECO:0007669"/>
    <property type="project" value="UniProtKB-SubCell"/>
</dbReference>
<keyword evidence="2" id="KW-1003">Cell membrane</keyword>
<feature type="transmembrane region" description="Helical" evidence="6">
    <location>
        <begin position="31"/>
        <end position="49"/>
    </location>
</feature>
<evidence type="ECO:0000313" key="9">
    <source>
        <dbReference type="EMBL" id="OGI94700.1"/>
    </source>
</evidence>
<evidence type="ECO:0000313" key="10">
    <source>
        <dbReference type="Proteomes" id="UP000176629"/>
    </source>
</evidence>
<evidence type="ECO:0000259" key="8">
    <source>
        <dbReference type="Pfam" id="PF13567"/>
    </source>
</evidence>
<dbReference type="EMBL" id="MFUX01000013">
    <property type="protein sequence ID" value="OGI94700.1"/>
    <property type="molecule type" value="Genomic_DNA"/>
</dbReference>
<dbReference type="Proteomes" id="UP000176629">
    <property type="component" value="Unassembled WGS sequence"/>
</dbReference>
<dbReference type="PANTHER" id="PTHR30619">
    <property type="entry name" value="DNA INTERNALIZATION/COMPETENCE PROTEIN COMEC/REC2"/>
    <property type="match status" value="1"/>
</dbReference>
<keyword evidence="5 6" id="KW-0472">Membrane</keyword>
<dbReference type="STRING" id="1801773.A3A03_00205"/>
<dbReference type="PANTHER" id="PTHR30619:SF1">
    <property type="entry name" value="RECOMBINATION PROTEIN 2"/>
    <property type="match status" value="1"/>
</dbReference>
<evidence type="ECO:0008006" key="11">
    <source>
        <dbReference type="Google" id="ProtNLM"/>
    </source>
</evidence>
<organism evidence="9 10">
    <name type="scientific">Candidatus Nomurabacteria bacterium RIFCSPLOWO2_01_FULL_40_18</name>
    <dbReference type="NCBI Taxonomy" id="1801773"/>
    <lineage>
        <taxon>Bacteria</taxon>
        <taxon>Candidatus Nomuraibacteriota</taxon>
    </lineage>
</organism>
<evidence type="ECO:0000256" key="2">
    <source>
        <dbReference type="ARBA" id="ARBA00022475"/>
    </source>
</evidence>
<feature type="transmembrane region" description="Helical" evidence="6">
    <location>
        <begin position="234"/>
        <end position="258"/>
    </location>
</feature>
<dbReference type="AlphaFoldDB" id="A0A1F6XKK1"/>
<dbReference type="Pfam" id="PF13567">
    <property type="entry name" value="DUF4131"/>
    <property type="match status" value="1"/>
</dbReference>
<evidence type="ECO:0000256" key="1">
    <source>
        <dbReference type="ARBA" id="ARBA00004651"/>
    </source>
</evidence>
<evidence type="ECO:0000256" key="6">
    <source>
        <dbReference type="SAM" id="Phobius"/>
    </source>
</evidence>
<feature type="transmembrane region" description="Helical" evidence="6">
    <location>
        <begin position="406"/>
        <end position="430"/>
    </location>
</feature>
<feature type="transmembrane region" description="Helical" evidence="6">
    <location>
        <begin position="340"/>
        <end position="360"/>
    </location>
</feature>
<dbReference type="InterPro" id="IPR004477">
    <property type="entry name" value="ComEC_N"/>
</dbReference>
<feature type="transmembrane region" description="Helical" evidence="6">
    <location>
        <begin position="6"/>
        <end position="24"/>
    </location>
</feature>
<feature type="transmembrane region" description="Helical" evidence="6">
    <location>
        <begin position="278"/>
        <end position="304"/>
    </location>
</feature>
<comment type="caution">
    <text evidence="9">The sequence shown here is derived from an EMBL/GenBank/DDBJ whole genome shotgun (WGS) entry which is preliminary data.</text>
</comment>
<accession>A0A1F6XKK1</accession>
<proteinExistence type="predicted"/>
<evidence type="ECO:0000256" key="4">
    <source>
        <dbReference type="ARBA" id="ARBA00022989"/>
    </source>
</evidence>
<name>A0A1F6XKK1_9BACT</name>
<evidence type="ECO:0000259" key="7">
    <source>
        <dbReference type="Pfam" id="PF03772"/>
    </source>
</evidence>
<sequence>MTRSNIFYLTCFGFAIGILWRSFFQVGFQTIFFFGVLYILIILFALLILKKNWEIFISIFLIAFLFGIVRFQLADTPPSQIFEAEIGKEVSVSGLIVDEPSQSENESKFTLKTNTHEANTGIAIFSKNEEKYKYGDQLEILGMLEKPKNFTTDQGLEFDYLNYLRKDGIFYTMHNPQISIISSGHGNIVKRFLFATKERFDLAIVQAIPAPESALMGGLTLGERESFSESLRQAFIATGLIHIVAVSGYNVTLVAGWIMKILGFLPINFAIGGGIFTIFLYVIMTGGAQTAIRAGVMASLVLLAQITGRTYHVGRALVLAGAVMILINPFILAFDVSFQLSFLATIAVVYLTPLIEKYLLFIKWKSLRNIAAMTVAAYIFVLPFILYKIGNLSLVALPANLAILPLIPLTMILGFITGFAGMISPILGFIPGKISYALLHYELWATNLFAHIPFATIAIPYFPFALVILIYAIFIYILFLKHIKAPEKKTSLLLLLAVPFLITISAAGFFYYQHYKSNQTARTELEQLLSTQESKNKFEPNERTKSGGCKVNGPFPDRACTPGAVFPDATVEQICVKGYTKTVRNVSTALRKKVFEEYDIEYPQPRGAYEVDHLVPLALGGSNDIANLFPESAKPTPGFHEKDVVEVFLQQEVCSGRAALSASQRQIVTDWLAVYEKIPLEEIQAIKKKYGGYTNQ</sequence>
<comment type="subcellular location">
    <subcellularLocation>
        <location evidence="1">Cell membrane</location>
        <topology evidence="1">Multi-pass membrane protein</topology>
    </subcellularLocation>
</comment>
<dbReference type="InterPro" id="IPR052159">
    <property type="entry name" value="Competence_DNA_uptake"/>
</dbReference>
<evidence type="ECO:0000256" key="3">
    <source>
        <dbReference type="ARBA" id="ARBA00022692"/>
    </source>
</evidence>
<feature type="transmembrane region" description="Helical" evidence="6">
    <location>
        <begin position="367"/>
        <end position="386"/>
    </location>
</feature>
<dbReference type="NCBIfam" id="TIGR00360">
    <property type="entry name" value="ComEC_N-term"/>
    <property type="match status" value="1"/>
</dbReference>
<gene>
    <name evidence="9" type="ORF">A3A03_00205</name>
</gene>
<feature type="transmembrane region" description="Helical" evidence="6">
    <location>
        <begin position="316"/>
        <end position="334"/>
    </location>
</feature>
<dbReference type="Pfam" id="PF03772">
    <property type="entry name" value="Competence"/>
    <property type="match status" value="1"/>
</dbReference>
<feature type="transmembrane region" description="Helical" evidence="6">
    <location>
        <begin position="492"/>
        <end position="512"/>
    </location>
</feature>
<feature type="transmembrane region" description="Helical" evidence="6">
    <location>
        <begin position="55"/>
        <end position="73"/>
    </location>
</feature>